<evidence type="ECO:0000259" key="1">
    <source>
        <dbReference type="Pfam" id="PF18862"/>
    </source>
</evidence>
<sequence length="410" mass="48338">MFKENKYFGEVWFKESQDVKCFCVLELKDNKIFITTNLNKKYAAYQIEVIYGMFTGLGYVTFVNCNIQNSSTGIIETKVYRPKYTFVCAHHLIEPVNLKVSEFQIDNAAIVKWVRKMNWYNSFEDKVEKQEDIKHQTVISQDLTLTITKSTSYTSNHDFLRMDNIGYVDFKSTKNLSILESIELYNSFQKIFHFIYGKSVQFKSFNFKCLSCGEWASLYYKDDFNKENISGFITLDYDTINEDLSKLIKHWFTNPDITYCADIIIENLLTVKTSHSRRFTNSYSAFEAYSFKFGKTHKNPTVEKYLLEHKELIHRITSIPESEIKGYVSKIVRHRDYLTHRNKTKNNIFSQFELLYISFLLDYIVGIGLMKKMEASEEVIEKIMLRAKSTYQDMQSVNRLLNKDILEINT</sequence>
<keyword evidence="3" id="KW-1185">Reference proteome</keyword>
<dbReference type="RefSeq" id="WP_132704064.1">
    <property type="nucleotide sequence ID" value="NZ_SMGI01000001.1"/>
</dbReference>
<evidence type="ECO:0000313" key="3">
    <source>
        <dbReference type="Proteomes" id="UP000295714"/>
    </source>
</evidence>
<feature type="domain" description="ApeA N-terminal" evidence="1">
    <location>
        <begin position="6"/>
        <end position="251"/>
    </location>
</feature>
<gene>
    <name evidence="2" type="ORF">DFQ05_0962</name>
</gene>
<accession>A0A4V2PU84</accession>
<proteinExistence type="predicted"/>
<reference evidence="2 3" key="1">
    <citation type="journal article" date="2015" name="Stand. Genomic Sci.">
        <title>Genomic Encyclopedia of Bacterial and Archaeal Type Strains, Phase III: the genomes of soil and plant-associated and newly described type strains.</title>
        <authorList>
            <person name="Whitman W.B."/>
            <person name="Woyke T."/>
            <person name="Klenk H.P."/>
            <person name="Zhou Y."/>
            <person name="Lilburn T.G."/>
            <person name="Beck B.J."/>
            <person name="De Vos P."/>
            <person name="Vandamme P."/>
            <person name="Eisen J.A."/>
            <person name="Garrity G."/>
            <person name="Hugenholtz P."/>
            <person name="Kyrpides N.C."/>
        </authorList>
    </citation>
    <scope>NUCLEOTIDE SEQUENCE [LARGE SCALE GENOMIC DNA]</scope>
    <source>
        <strain evidence="2 3">CECT 8445</strain>
    </source>
</reference>
<comment type="caution">
    <text evidence="2">The sequence shown here is derived from an EMBL/GenBank/DDBJ whole genome shotgun (WGS) entry which is preliminary data.</text>
</comment>
<dbReference type="InterPro" id="IPR041223">
    <property type="entry name" value="ApeA_NTD"/>
</dbReference>
<organism evidence="2 3">
    <name type="scientific">Winogradskyella wandonensis</name>
    <dbReference type="NCBI Taxonomy" id="1442586"/>
    <lineage>
        <taxon>Bacteria</taxon>
        <taxon>Pseudomonadati</taxon>
        <taxon>Bacteroidota</taxon>
        <taxon>Flavobacteriia</taxon>
        <taxon>Flavobacteriales</taxon>
        <taxon>Flavobacteriaceae</taxon>
        <taxon>Winogradskyella</taxon>
    </lineage>
</organism>
<dbReference type="OrthoDB" id="1397981at2"/>
<dbReference type="Proteomes" id="UP000295714">
    <property type="component" value="Unassembled WGS sequence"/>
</dbReference>
<evidence type="ECO:0000313" key="2">
    <source>
        <dbReference type="EMBL" id="TCK69441.1"/>
    </source>
</evidence>
<protein>
    <recommendedName>
        <fullName evidence="1">ApeA N-terminal domain-containing protein</fullName>
    </recommendedName>
</protein>
<dbReference type="EMBL" id="SMGI01000001">
    <property type="protein sequence ID" value="TCK69441.1"/>
    <property type="molecule type" value="Genomic_DNA"/>
</dbReference>
<dbReference type="Pfam" id="PF18862">
    <property type="entry name" value="ApeA_NTD1"/>
    <property type="match status" value="1"/>
</dbReference>
<dbReference type="AlphaFoldDB" id="A0A4V2PU84"/>
<name>A0A4V2PU84_9FLAO</name>